<reference evidence="2" key="1">
    <citation type="submission" date="2018-11" db="EMBL/GenBank/DDBJ databases">
        <authorList>
            <person name="Alioto T."/>
            <person name="Alioto T."/>
        </authorList>
    </citation>
    <scope>NUCLEOTIDE SEQUENCE</scope>
</reference>
<protein>
    <submittedName>
        <fullName evidence="2">Uncharacterized protein</fullName>
    </submittedName>
</protein>
<sequence>MKILAYLVIATLTRMGKGVYSHANAEIMKCKSSQYSKGTELPDNKSTEFVTTSFKLSKSSRPVTTGRPDVKQNVNLQKKASDNGLLQIRQPRMMIRQKQFRFTRTKQNPSALQGAIPDALTGLTRHNEPTTHLCSATTCNLVKSPVICYRCTTFARQSHDILSIVTLSFVVGRKSDMYLFALRFFVVLLSCCCRESFLLQSCDCLAIKHNVVGTNINNFNKNKRTTVARHSLHSRTIVSQIQNFVRCSHNIDCLSYDSGTFVLQHDFVLSRRIQLNGRRGKLFHQKDSAWPCLIGALPDNMVLLVLIRARDSIGNNDTPDVGVLGHESNGSISLKNYNIN</sequence>
<evidence type="ECO:0000313" key="3">
    <source>
        <dbReference type="Proteomes" id="UP000596742"/>
    </source>
</evidence>
<evidence type="ECO:0000256" key="1">
    <source>
        <dbReference type="SAM" id="SignalP"/>
    </source>
</evidence>
<evidence type="ECO:0000313" key="2">
    <source>
        <dbReference type="EMBL" id="VDI72726.1"/>
    </source>
</evidence>
<dbReference type="Proteomes" id="UP000596742">
    <property type="component" value="Unassembled WGS sequence"/>
</dbReference>
<comment type="caution">
    <text evidence="2">The sequence shown here is derived from an EMBL/GenBank/DDBJ whole genome shotgun (WGS) entry which is preliminary data.</text>
</comment>
<feature type="signal peptide" evidence="1">
    <location>
        <begin position="1"/>
        <end position="18"/>
    </location>
</feature>
<gene>
    <name evidence="2" type="ORF">MGAL_10B050269</name>
</gene>
<dbReference type="EMBL" id="UYJE01009358">
    <property type="protein sequence ID" value="VDI72726.1"/>
    <property type="molecule type" value="Genomic_DNA"/>
</dbReference>
<feature type="chain" id="PRO_5032341655" evidence="1">
    <location>
        <begin position="19"/>
        <end position="340"/>
    </location>
</feature>
<name>A0A8B6H2E0_MYTGA</name>
<proteinExistence type="predicted"/>
<keyword evidence="1" id="KW-0732">Signal</keyword>
<accession>A0A8B6H2E0</accession>
<keyword evidence="3" id="KW-1185">Reference proteome</keyword>
<dbReference type="AlphaFoldDB" id="A0A8B6H2E0"/>
<organism evidence="2 3">
    <name type="scientific">Mytilus galloprovincialis</name>
    <name type="common">Mediterranean mussel</name>
    <dbReference type="NCBI Taxonomy" id="29158"/>
    <lineage>
        <taxon>Eukaryota</taxon>
        <taxon>Metazoa</taxon>
        <taxon>Spiralia</taxon>
        <taxon>Lophotrochozoa</taxon>
        <taxon>Mollusca</taxon>
        <taxon>Bivalvia</taxon>
        <taxon>Autobranchia</taxon>
        <taxon>Pteriomorphia</taxon>
        <taxon>Mytilida</taxon>
        <taxon>Mytiloidea</taxon>
        <taxon>Mytilidae</taxon>
        <taxon>Mytilinae</taxon>
        <taxon>Mytilus</taxon>
    </lineage>
</organism>